<dbReference type="EMBL" id="FOJB01000001">
    <property type="protein sequence ID" value="SEW02249.1"/>
    <property type="molecule type" value="Genomic_DNA"/>
</dbReference>
<evidence type="ECO:0000256" key="9">
    <source>
        <dbReference type="ARBA" id="ARBA00023277"/>
    </source>
</evidence>
<dbReference type="PANTHER" id="PTHR43434">
    <property type="entry name" value="PHOSPHOGLYCOLATE PHOSPHATASE"/>
    <property type="match status" value="1"/>
</dbReference>
<gene>
    <name evidence="10" type="ORF">SAMN05444851_0929</name>
</gene>
<dbReference type="OrthoDB" id="9793014at2"/>
<dbReference type="InterPro" id="IPR023198">
    <property type="entry name" value="PGP-like_dom2"/>
</dbReference>
<comment type="cofactor">
    <cofactor evidence="2">
        <name>Mg(2+)</name>
        <dbReference type="ChEBI" id="CHEBI:18420"/>
    </cofactor>
</comment>
<accession>A0A1I0NLD3</accession>
<dbReference type="RefSeq" id="WP_091428705.1">
    <property type="nucleotide sequence ID" value="NZ_FOJB01000001.1"/>
</dbReference>
<keyword evidence="6" id="KW-0479">Metal-binding</keyword>
<dbReference type="InterPro" id="IPR050155">
    <property type="entry name" value="HAD-like_hydrolase_sf"/>
</dbReference>
<dbReference type="GO" id="GO:0005975">
    <property type="term" value="P:carbohydrate metabolic process"/>
    <property type="evidence" value="ECO:0007669"/>
    <property type="project" value="InterPro"/>
</dbReference>
<evidence type="ECO:0000256" key="4">
    <source>
        <dbReference type="ARBA" id="ARBA00006171"/>
    </source>
</evidence>
<dbReference type="Gene3D" id="1.10.150.240">
    <property type="entry name" value="Putative phosphatase, domain 2"/>
    <property type="match status" value="1"/>
</dbReference>
<dbReference type="NCBIfam" id="TIGR01449">
    <property type="entry name" value="PGP_bact"/>
    <property type="match status" value="1"/>
</dbReference>
<dbReference type="SFLD" id="SFLDS00003">
    <property type="entry name" value="Haloacid_Dehalogenase"/>
    <property type="match status" value="1"/>
</dbReference>
<dbReference type="InterPro" id="IPR006439">
    <property type="entry name" value="HAD-SF_hydro_IA"/>
</dbReference>
<evidence type="ECO:0000313" key="11">
    <source>
        <dbReference type="Proteomes" id="UP000199650"/>
    </source>
</evidence>
<dbReference type="PANTHER" id="PTHR43434:SF1">
    <property type="entry name" value="PHOSPHOGLYCOLATE PHOSPHATASE"/>
    <property type="match status" value="1"/>
</dbReference>
<dbReference type="STRING" id="1173584.SAMN05444851_0929"/>
<dbReference type="GO" id="GO:0006281">
    <property type="term" value="P:DNA repair"/>
    <property type="evidence" value="ECO:0007669"/>
    <property type="project" value="TreeGrafter"/>
</dbReference>
<dbReference type="InterPro" id="IPR036412">
    <property type="entry name" value="HAD-like_sf"/>
</dbReference>
<dbReference type="GO" id="GO:0005829">
    <property type="term" value="C:cytosol"/>
    <property type="evidence" value="ECO:0007669"/>
    <property type="project" value="TreeGrafter"/>
</dbReference>
<evidence type="ECO:0000256" key="3">
    <source>
        <dbReference type="ARBA" id="ARBA00004818"/>
    </source>
</evidence>
<protein>
    <recommendedName>
        <fullName evidence="5">phosphoglycolate phosphatase</fullName>
        <ecNumber evidence="5">3.1.3.18</ecNumber>
    </recommendedName>
</protein>
<keyword evidence="7" id="KW-0378">Hydrolase</keyword>
<comment type="catalytic activity">
    <reaction evidence="1">
        <text>2-phosphoglycolate + H2O = glycolate + phosphate</text>
        <dbReference type="Rhea" id="RHEA:14369"/>
        <dbReference type="ChEBI" id="CHEBI:15377"/>
        <dbReference type="ChEBI" id="CHEBI:29805"/>
        <dbReference type="ChEBI" id="CHEBI:43474"/>
        <dbReference type="ChEBI" id="CHEBI:58033"/>
        <dbReference type="EC" id="3.1.3.18"/>
    </reaction>
</comment>
<evidence type="ECO:0000256" key="1">
    <source>
        <dbReference type="ARBA" id="ARBA00000830"/>
    </source>
</evidence>
<proteinExistence type="inferred from homology"/>
<dbReference type="SUPFAM" id="SSF56784">
    <property type="entry name" value="HAD-like"/>
    <property type="match status" value="1"/>
</dbReference>
<dbReference type="InterPro" id="IPR023214">
    <property type="entry name" value="HAD_sf"/>
</dbReference>
<evidence type="ECO:0000313" key="10">
    <source>
        <dbReference type="EMBL" id="SEW02249.1"/>
    </source>
</evidence>
<evidence type="ECO:0000256" key="7">
    <source>
        <dbReference type="ARBA" id="ARBA00022801"/>
    </source>
</evidence>
<keyword evidence="8" id="KW-0460">Magnesium</keyword>
<keyword evidence="11" id="KW-1185">Reference proteome</keyword>
<reference evidence="10 11" key="1">
    <citation type="submission" date="2016-10" db="EMBL/GenBank/DDBJ databases">
        <authorList>
            <person name="de Groot N.N."/>
        </authorList>
    </citation>
    <scope>NUCLEOTIDE SEQUENCE [LARGE SCALE GENOMIC DNA]</scope>
    <source>
        <strain evidence="10 11">DSM 29439</strain>
    </source>
</reference>
<evidence type="ECO:0000256" key="8">
    <source>
        <dbReference type="ARBA" id="ARBA00022842"/>
    </source>
</evidence>
<dbReference type="SFLD" id="SFLDG01129">
    <property type="entry name" value="C1.5:_HAD__Beta-PGM__Phosphata"/>
    <property type="match status" value="1"/>
</dbReference>
<evidence type="ECO:0000256" key="5">
    <source>
        <dbReference type="ARBA" id="ARBA00013078"/>
    </source>
</evidence>
<dbReference type="Gene3D" id="3.40.50.1000">
    <property type="entry name" value="HAD superfamily/HAD-like"/>
    <property type="match status" value="1"/>
</dbReference>
<dbReference type="GO" id="GO:0046872">
    <property type="term" value="F:metal ion binding"/>
    <property type="evidence" value="ECO:0007669"/>
    <property type="project" value="UniProtKB-KW"/>
</dbReference>
<dbReference type="InterPro" id="IPR041492">
    <property type="entry name" value="HAD_2"/>
</dbReference>
<comment type="similarity">
    <text evidence="4">Belongs to the HAD-like hydrolase superfamily. CbbY/CbbZ/Gph/YieH family.</text>
</comment>
<dbReference type="InterPro" id="IPR037512">
    <property type="entry name" value="PGPase_prok"/>
</dbReference>
<evidence type="ECO:0000256" key="6">
    <source>
        <dbReference type="ARBA" id="ARBA00022723"/>
    </source>
</evidence>
<dbReference type="Pfam" id="PF13419">
    <property type="entry name" value="HAD_2"/>
    <property type="match status" value="1"/>
</dbReference>
<organism evidence="10 11">
    <name type="scientific">Aliiroseovarius sediminilitoris</name>
    <dbReference type="NCBI Taxonomy" id="1173584"/>
    <lineage>
        <taxon>Bacteria</taxon>
        <taxon>Pseudomonadati</taxon>
        <taxon>Pseudomonadota</taxon>
        <taxon>Alphaproteobacteria</taxon>
        <taxon>Rhodobacterales</taxon>
        <taxon>Paracoccaceae</taxon>
        <taxon>Aliiroseovarius</taxon>
    </lineage>
</organism>
<dbReference type="Proteomes" id="UP000199650">
    <property type="component" value="Unassembled WGS sequence"/>
</dbReference>
<dbReference type="NCBIfam" id="TIGR01549">
    <property type="entry name" value="HAD-SF-IA-v1"/>
    <property type="match status" value="1"/>
</dbReference>
<dbReference type="AlphaFoldDB" id="A0A1I0NLD3"/>
<keyword evidence="9" id="KW-0119">Carbohydrate metabolism</keyword>
<dbReference type="GO" id="GO:0008967">
    <property type="term" value="F:phosphoglycolate phosphatase activity"/>
    <property type="evidence" value="ECO:0007669"/>
    <property type="project" value="UniProtKB-EC"/>
</dbReference>
<comment type="pathway">
    <text evidence="3">Organic acid metabolism; glycolate biosynthesis; glycolate from 2-phosphoglycolate: step 1/1.</text>
</comment>
<name>A0A1I0NLD3_9RHOB</name>
<sequence>MTIPEAIIFDLDGTLVHSAPDLQAATNVVLAALDRAPLDLQTIISFIGDGVEKLVERSLKATGEFNDSLQAEALTLFLENYEQNMTTLTRPYPGVVECLEQLCASDVPLGVCTNKPTEPARRICAELGLTRYFNVIVGAEPNVAKKPDPAPLHGCISGLGTTPDKSVYVGDSAIDFQTARNAAVPFRLFSGGYLNGKILDVPTENCFRDWTEADFLNR</sequence>
<evidence type="ECO:0000256" key="2">
    <source>
        <dbReference type="ARBA" id="ARBA00001946"/>
    </source>
</evidence>
<dbReference type="EC" id="3.1.3.18" evidence="5"/>